<evidence type="ECO:0000313" key="2">
    <source>
        <dbReference type="EMBL" id="KAK3789143.1"/>
    </source>
</evidence>
<evidence type="ECO:0000313" key="3">
    <source>
        <dbReference type="Proteomes" id="UP001283361"/>
    </source>
</evidence>
<reference evidence="2" key="1">
    <citation type="journal article" date="2023" name="G3 (Bethesda)">
        <title>A reference genome for the long-term kleptoplast-retaining sea slug Elysia crispata morphotype clarki.</title>
        <authorList>
            <person name="Eastman K.E."/>
            <person name="Pendleton A.L."/>
            <person name="Shaikh M.A."/>
            <person name="Suttiyut T."/>
            <person name="Ogas R."/>
            <person name="Tomko P."/>
            <person name="Gavelis G."/>
            <person name="Widhalm J.R."/>
            <person name="Wisecaver J.H."/>
        </authorList>
    </citation>
    <scope>NUCLEOTIDE SEQUENCE</scope>
    <source>
        <strain evidence="2">ECLA1</strain>
    </source>
</reference>
<proteinExistence type="predicted"/>
<comment type="caution">
    <text evidence="2">The sequence shown here is derived from an EMBL/GenBank/DDBJ whole genome shotgun (WGS) entry which is preliminary data.</text>
</comment>
<sequence length="117" mass="12706">MRGFSVMSPELRGSNATIACVNTALSTQIEHANGGTICPHDAGMELTRHGSDLEEEFNRLNLQNVGLNSSGKENGREKKNYVPHGLVSRGENPMTVKLSRWGEEGGSRHEVAKADQC</sequence>
<dbReference type="Proteomes" id="UP001283361">
    <property type="component" value="Unassembled WGS sequence"/>
</dbReference>
<keyword evidence="3" id="KW-1185">Reference proteome</keyword>
<evidence type="ECO:0000256" key="1">
    <source>
        <dbReference type="SAM" id="MobiDB-lite"/>
    </source>
</evidence>
<dbReference type="AlphaFoldDB" id="A0AAE1AK64"/>
<dbReference type="EMBL" id="JAWDGP010001678">
    <property type="protein sequence ID" value="KAK3789143.1"/>
    <property type="molecule type" value="Genomic_DNA"/>
</dbReference>
<feature type="region of interest" description="Disordered" evidence="1">
    <location>
        <begin position="65"/>
        <end position="89"/>
    </location>
</feature>
<name>A0AAE1AK64_9GAST</name>
<organism evidence="2 3">
    <name type="scientific">Elysia crispata</name>
    <name type="common">lettuce slug</name>
    <dbReference type="NCBI Taxonomy" id="231223"/>
    <lineage>
        <taxon>Eukaryota</taxon>
        <taxon>Metazoa</taxon>
        <taxon>Spiralia</taxon>
        <taxon>Lophotrochozoa</taxon>
        <taxon>Mollusca</taxon>
        <taxon>Gastropoda</taxon>
        <taxon>Heterobranchia</taxon>
        <taxon>Euthyneura</taxon>
        <taxon>Panpulmonata</taxon>
        <taxon>Sacoglossa</taxon>
        <taxon>Placobranchoidea</taxon>
        <taxon>Plakobranchidae</taxon>
        <taxon>Elysia</taxon>
    </lineage>
</organism>
<accession>A0AAE1AK64</accession>
<gene>
    <name evidence="2" type="ORF">RRG08_001537</name>
</gene>
<protein>
    <submittedName>
        <fullName evidence="2">Uncharacterized protein</fullName>
    </submittedName>
</protein>